<dbReference type="VEuPathDB" id="VectorBase:GPAI031130"/>
<proteinExistence type="predicted"/>
<keyword evidence="2" id="KW-1185">Reference proteome</keyword>
<evidence type="ECO:0000313" key="2">
    <source>
        <dbReference type="Proteomes" id="UP000092445"/>
    </source>
</evidence>
<dbReference type="AlphaFoldDB" id="A0A1B0A0Z9"/>
<organism evidence="1 2">
    <name type="scientific">Glossina pallidipes</name>
    <name type="common">Tsetse fly</name>
    <dbReference type="NCBI Taxonomy" id="7398"/>
    <lineage>
        <taxon>Eukaryota</taxon>
        <taxon>Metazoa</taxon>
        <taxon>Ecdysozoa</taxon>
        <taxon>Arthropoda</taxon>
        <taxon>Hexapoda</taxon>
        <taxon>Insecta</taxon>
        <taxon>Pterygota</taxon>
        <taxon>Neoptera</taxon>
        <taxon>Endopterygota</taxon>
        <taxon>Diptera</taxon>
        <taxon>Brachycera</taxon>
        <taxon>Muscomorpha</taxon>
        <taxon>Hippoboscoidea</taxon>
        <taxon>Glossinidae</taxon>
        <taxon>Glossina</taxon>
    </lineage>
</organism>
<evidence type="ECO:0000313" key="1">
    <source>
        <dbReference type="EnsemblMetazoa" id="GPAI031130-PA"/>
    </source>
</evidence>
<dbReference type="EnsemblMetazoa" id="GPAI031130-RA">
    <property type="protein sequence ID" value="GPAI031130-PA"/>
    <property type="gene ID" value="GPAI031130"/>
</dbReference>
<reference evidence="1" key="2">
    <citation type="submission" date="2020-05" db="UniProtKB">
        <authorList>
            <consortium name="EnsemblMetazoa"/>
        </authorList>
    </citation>
    <scope>IDENTIFICATION</scope>
    <source>
        <strain evidence="1">IAEA</strain>
    </source>
</reference>
<reference evidence="2" key="1">
    <citation type="submission" date="2014-03" db="EMBL/GenBank/DDBJ databases">
        <authorList>
            <person name="Aksoy S."/>
            <person name="Warren W."/>
            <person name="Wilson R.K."/>
        </authorList>
    </citation>
    <scope>NUCLEOTIDE SEQUENCE [LARGE SCALE GENOMIC DNA]</scope>
    <source>
        <strain evidence="2">IAEA</strain>
    </source>
</reference>
<accession>A0A1B0A0Z9</accession>
<sequence length="144" mass="16603">MENLQPLGIYNLNFGVKIPTRPMFRSKELVCFHPCHLWAYQAINPITSPLRIFVYEKFLVNISTSISFNGTGSDFNCTEGKSCTTLRTYMLQLTRAYILTNENEFHMKYEINFNETDISSETDFVNRGQFKGLNLSALIVVKKL</sequence>
<name>A0A1B0A0Z9_GLOPL</name>
<protein>
    <submittedName>
        <fullName evidence="1">Uncharacterized protein</fullName>
    </submittedName>
</protein>
<dbReference type="Proteomes" id="UP000092445">
    <property type="component" value="Unassembled WGS sequence"/>
</dbReference>